<dbReference type="InterPro" id="IPR028082">
    <property type="entry name" value="Peripla_BP_I"/>
</dbReference>
<protein>
    <submittedName>
        <fullName evidence="6">Amino acid/amide ABC transporter substrate-binding protein (HAAT family)</fullName>
    </submittedName>
</protein>
<dbReference type="PANTHER" id="PTHR30483:SF6">
    <property type="entry name" value="PERIPLASMIC BINDING PROTEIN OF ABC TRANSPORTER FOR NATURAL AMINO ACIDS"/>
    <property type="match status" value="1"/>
</dbReference>
<keyword evidence="2 4" id="KW-0732">Signal</keyword>
<feature type="chain" id="PRO_5017819605" evidence="4">
    <location>
        <begin position="24"/>
        <end position="396"/>
    </location>
</feature>
<comment type="similarity">
    <text evidence="1">Belongs to the leucine-binding protein family.</text>
</comment>
<dbReference type="PANTHER" id="PTHR30483">
    <property type="entry name" value="LEUCINE-SPECIFIC-BINDING PROTEIN"/>
    <property type="match status" value="1"/>
</dbReference>
<evidence type="ECO:0000256" key="2">
    <source>
        <dbReference type="ARBA" id="ARBA00022729"/>
    </source>
</evidence>
<dbReference type="OrthoDB" id="9768099at2"/>
<keyword evidence="7" id="KW-1185">Reference proteome</keyword>
<dbReference type="EMBL" id="QRDW01000001">
    <property type="protein sequence ID" value="RED54082.1"/>
    <property type="molecule type" value="Genomic_DNA"/>
</dbReference>
<dbReference type="CDD" id="cd19979">
    <property type="entry name" value="PBP1_ABC_ligand_binding-like"/>
    <property type="match status" value="1"/>
</dbReference>
<reference evidence="6 7" key="1">
    <citation type="submission" date="2018-07" db="EMBL/GenBank/DDBJ databases">
        <title>Genomic Encyclopedia of Type Strains, Phase III (KMG-III): the genomes of soil and plant-associated and newly described type strains.</title>
        <authorList>
            <person name="Whitman W."/>
        </authorList>
    </citation>
    <scope>NUCLEOTIDE SEQUENCE [LARGE SCALE GENOMIC DNA]</scope>
    <source>
        <strain evidence="6 7">CECT 8488</strain>
    </source>
</reference>
<dbReference type="InterPro" id="IPR028081">
    <property type="entry name" value="Leu-bd"/>
</dbReference>
<dbReference type="AlphaFoldDB" id="A0A3D9HX44"/>
<feature type="domain" description="Leucine-binding protein" evidence="5">
    <location>
        <begin position="28"/>
        <end position="358"/>
    </location>
</feature>
<gene>
    <name evidence="6" type="ORF">DFP90_101885</name>
</gene>
<evidence type="ECO:0000313" key="6">
    <source>
        <dbReference type="EMBL" id="RED54082.1"/>
    </source>
</evidence>
<sequence length="396" mass="43168">MGKLSTLITLVTSFLFMSGAVSAQSPAPILIGLDADMSSGSAQSGEAIRRGIVLAIEDINATGGVLDRPVKLVVRDHRGNPARGNDNLLELADMPDMVAVFSGIHTPVVLKELKTIHEKKLLFLVPWAAGTPIIDNDYQPNFVFRVSVRDQYAGAFLVDHAMSRGFKKLGLLFEQTGWGRSNERAVSTALTDKNTDYAGIEWFSWGITDLSPHIERLRQKGADAILLVANPKEGGVAVHSMAALDQESSLPIISHWGISGGNFFQNNQEALSRIDFQFLQTFSFFDPPDNEMADRLWQAYQNHFPETRTIGDVPSPVGTAHAYDLMKLLAVAIRQAGTTDRASIRDAMENLPAVGGVMKHYDPPFTPAKHDALGPDSFIMARYDDNGSIIPAGVKP</sequence>
<feature type="signal peptide" evidence="4">
    <location>
        <begin position="1"/>
        <end position="23"/>
    </location>
</feature>
<accession>A0A3D9HX44</accession>
<dbReference type="SUPFAM" id="SSF53822">
    <property type="entry name" value="Periplasmic binding protein-like I"/>
    <property type="match status" value="1"/>
</dbReference>
<proteinExistence type="inferred from homology"/>
<dbReference type="Pfam" id="PF13458">
    <property type="entry name" value="Peripla_BP_6"/>
    <property type="match status" value="1"/>
</dbReference>
<evidence type="ECO:0000259" key="5">
    <source>
        <dbReference type="Pfam" id="PF13458"/>
    </source>
</evidence>
<dbReference type="InterPro" id="IPR051010">
    <property type="entry name" value="BCAA_transport"/>
</dbReference>
<evidence type="ECO:0000256" key="3">
    <source>
        <dbReference type="ARBA" id="ARBA00022970"/>
    </source>
</evidence>
<keyword evidence="3" id="KW-0813">Transport</keyword>
<dbReference type="Proteomes" id="UP000256845">
    <property type="component" value="Unassembled WGS sequence"/>
</dbReference>
<evidence type="ECO:0000256" key="4">
    <source>
        <dbReference type="SAM" id="SignalP"/>
    </source>
</evidence>
<evidence type="ECO:0000313" key="7">
    <source>
        <dbReference type="Proteomes" id="UP000256845"/>
    </source>
</evidence>
<organism evidence="6 7">
    <name type="scientific">Aestuariispira insulae</name>
    <dbReference type="NCBI Taxonomy" id="1461337"/>
    <lineage>
        <taxon>Bacteria</taxon>
        <taxon>Pseudomonadati</taxon>
        <taxon>Pseudomonadota</taxon>
        <taxon>Alphaproteobacteria</taxon>
        <taxon>Rhodospirillales</taxon>
        <taxon>Kiloniellaceae</taxon>
        <taxon>Aestuariispira</taxon>
    </lineage>
</organism>
<comment type="caution">
    <text evidence="6">The sequence shown here is derived from an EMBL/GenBank/DDBJ whole genome shotgun (WGS) entry which is preliminary data.</text>
</comment>
<keyword evidence="3" id="KW-0029">Amino-acid transport</keyword>
<evidence type="ECO:0000256" key="1">
    <source>
        <dbReference type="ARBA" id="ARBA00010062"/>
    </source>
</evidence>
<dbReference type="GO" id="GO:0006865">
    <property type="term" value="P:amino acid transport"/>
    <property type="evidence" value="ECO:0007669"/>
    <property type="project" value="UniProtKB-KW"/>
</dbReference>
<name>A0A3D9HX44_9PROT</name>
<dbReference type="Gene3D" id="3.40.50.2300">
    <property type="match status" value="2"/>
</dbReference>